<dbReference type="GO" id="GO:0005975">
    <property type="term" value="P:carbohydrate metabolic process"/>
    <property type="evidence" value="ECO:0007669"/>
    <property type="project" value="UniProtKB-ARBA"/>
</dbReference>
<evidence type="ECO:0000313" key="2">
    <source>
        <dbReference type="EMBL" id="MBG9376144.1"/>
    </source>
</evidence>
<keyword evidence="3" id="KW-1185">Reference proteome</keyword>
<dbReference type="Proteomes" id="UP000628448">
    <property type="component" value="Unassembled WGS sequence"/>
</dbReference>
<dbReference type="InterPro" id="IPR026444">
    <property type="entry name" value="Secre_tail"/>
</dbReference>
<comment type="caution">
    <text evidence="2">The sequence shown here is derived from an EMBL/GenBank/DDBJ whole genome shotgun (WGS) entry which is preliminary data.</text>
</comment>
<dbReference type="NCBIfam" id="TIGR04183">
    <property type="entry name" value="Por_Secre_tail"/>
    <property type="match status" value="1"/>
</dbReference>
<dbReference type="AlphaFoldDB" id="A0A931E6N5"/>
<dbReference type="SUPFAM" id="SSF49265">
    <property type="entry name" value="Fibronectin type III"/>
    <property type="match status" value="1"/>
</dbReference>
<sequence>MQKSFTRLLLLVLLIFFGLQVSAQLLLKEDFESAKVPLPPSGWSTPYTGNANWRSLDGNSYEGLQCMFLDRSYYGDQADAWLISPKFNLTVGKRYSISFYYKNQVNNRNTLQVTLGNDTTAASQTEVLETTTFNSALYTKMQINYTPKTSGGRHLGIHCITPTTYTYVYVDYVVIEEVSCFEPLNVTVDINSITTSTANASWKASAGSTFEYGVSKDTVPPTEITVTTGNNVTLTNLQASTQYYLFVRSSCGATEKSNWQIKEFATAYDTSVVETLNCGTIIKQNFVANTGLYTNSFCEQEGYSLEFFHKFTPTTSGYYNLNILEVNTGQSVIFAYKEAGERIGPGGWTCIGTSDAGSKYSFGPLVAGKEYYIIEKAVRSVGFPSSFKFSVDCYSQPPANDDCSNATQIVATTYDTACNGTKLTTIGATKQELKGGYKTCGVSFEDDDIWVKFKATGHAQLFRFTDMVYTNPYQSILRPGMYFNIYSKQCDLSSIVDCGWIDIRQGMPKEIYSYLLKKDSTYYIRMFTGDLLSYATFNMCIMDLDVSKGIENTCQQGLPFTINRDFGNYNTQKWVPLTNDKYKLIAQVNANTNNLNEVSSGLFINSGTVRSAGGTYYLDRNFTLQSVGTLTKKIAVRLYITNKELERLIAQPGSGVNSIKDLNITQNNDNCAANFTGAATNFIRQKASGEYGTEYKYIEFYTDHLSSFYLHGGNKPLSANASITAVSADAVKQNVKATVYPNPFTSSFLVTLNEKQPVHVAITVVDMQGNILKAVNRNVDAGPTQINIPASELAKGLYTLKIQKSNGVEYIKVIKQ</sequence>
<dbReference type="GO" id="GO:0004553">
    <property type="term" value="F:hydrolase activity, hydrolyzing O-glycosyl compounds"/>
    <property type="evidence" value="ECO:0007669"/>
    <property type="project" value="UniProtKB-ARBA"/>
</dbReference>
<dbReference type="PROSITE" id="PS50853">
    <property type="entry name" value="FN3"/>
    <property type="match status" value="1"/>
</dbReference>
<dbReference type="Gene3D" id="2.60.40.10">
    <property type="entry name" value="Immunoglobulins"/>
    <property type="match status" value="1"/>
</dbReference>
<feature type="domain" description="Fibronectin type-III" evidence="1">
    <location>
        <begin position="182"/>
        <end position="270"/>
    </location>
</feature>
<organism evidence="2 3">
    <name type="scientific">Panacibacter microcysteis</name>
    <dbReference type="NCBI Taxonomy" id="2793269"/>
    <lineage>
        <taxon>Bacteria</taxon>
        <taxon>Pseudomonadati</taxon>
        <taxon>Bacteroidota</taxon>
        <taxon>Chitinophagia</taxon>
        <taxon>Chitinophagales</taxon>
        <taxon>Chitinophagaceae</taxon>
        <taxon>Panacibacter</taxon>
    </lineage>
</organism>
<dbReference type="Pfam" id="PF18962">
    <property type="entry name" value="Por_Secre_tail"/>
    <property type="match status" value="1"/>
</dbReference>
<dbReference type="NCBIfam" id="NF038128">
    <property type="entry name" value="choice_anch_J"/>
    <property type="match status" value="1"/>
</dbReference>
<dbReference type="InterPro" id="IPR003961">
    <property type="entry name" value="FN3_dom"/>
</dbReference>
<protein>
    <submittedName>
        <fullName evidence="2">Choice-of-anchor J domain-containing protein</fullName>
    </submittedName>
</protein>
<reference evidence="2" key="1">
    <citation type="submission" date="2020-11" db="EMBL/GenBank/DDBJ databases">
        <title>Bacterial whole genome sequence for Panacibacter sp. DH6.</title>
        <authorList>
            <person name="Le V."/>
            <person name="Ko S."/>
            <person name="Ahn C.-Y."/>
            <person name="Oh H.-M."/>
        </authorList>
    </citation>
    <scope>NUCLEOTIDE SEQUENCE</scope>
    <source>
        <strain evidence="2">DH6</strain>
    </source>
</reference>
<proteinExistence type="predicted"/>
<dbReference type="Gene3D" id="2.60.120.200">
    <property type="match status" value="1"/>
</dbReference>
<dbReference type="RefSeq" id="WP_196990165.1">
    <property type="nucleotide sequence ID" value="NZ_JADWYR010000001.1"/>
</dbReference>
<dbReference type="SUPFAM" id="SSF49899">
    <property type="entry name" value="Concanavalin A-like lectins/glucanases"/>
    <property type="match status" value="1"/>
</dbReference>
<evidence type="ECO:0000259" key="1">
    <source>
        <dbReference type="PROSITE" id="PS50853"/>
    </source>
</evidence>
<dbReference type="EMBL" id="JADWYR010000001">
    <property type="protein sequence ID" value="MBG9376144.1"/>
    <property type="molecule type" value="Genomic_DNA"/>
</dbReference>
<evidence type="ECO:0000313" key="3">
    <source>
        <dbReference type="Proteomes" id="UP000628448"/>
    </source>
</evidence>
<dbReference type="InterPro" id="IPR036116">
    <property type="entry name" value="FN3_sf"/>
</dbReference>
<accession>A0A931E6N5</accession>
<name>A0A931E6N5_9BACT</name>
<gene>
    <name evidence="2" type="ORF">I5907_07855</name>
</gene>
<dbReference type="InterPro" id="IPR013783">
    <property type="entry name" value="Ig-like_fold"/>
</dbReference>
<dbReference type="InterPro" id="IPR013320">
    <property type="entry name" value="ConA-like_dom_sf"/>
</dbReference>